<sequence length="797" mass="89735">MTQAAVAARRVARGGPGDTVSRSSTQTDYEGLLRSHDSPDTWAANTATIAELEASARSLVRGLSNESQRIPGLRRILNHLDEQPGDTWQERWVAAGHEDDHKRWTAIAGAKQVTTHGLHMLLVLGVVRPSYAWLKANQFKTWFHILSLRDNTGYQQLEAAFEHFGKSLYDNRAAVVVMAHIACRTGKGPADITGNDLLAYQRAMRGLREQGIKVKVNGVHHAWDCLREMGTLDHPAETLRLAQLRGQLTVTELVDRHEVASKRVRECLIRYLRAREGRLDYSSLQSLVAALCGLFWRDIEIHHPGADSLAIDDETAEAWKRRLAVKRDGSERRGRFNVMMQVRAMYLDIATWALTDSYWVQWVAPSPINEADVAANGKQQRESKARSHQRTRERAPEVDRLLRATEDRLRLASGWLADMEPLPLGTVVEFDGVKCQRIGTSSVILRPLDSLSQKDYINLTAREEEAFWAWATVHLLHQTGLRIEELLELDQFSIQRFKHPKTGEVIPLLHVYPSKGGSERLLAASPELVHVLARIVHRLRRPDGTLPLTVRYDTHEKKPLPPAPLLFQRRRARWNAISYQYIYGVMDKAGEWAGLVTAGGEPLRFRPHDLRRIFATDAQSSGVPIHVIAALLGHESIETTAVYAAVYSEDVIRAHNNFIARRRAVTPQPDQRDITDEEWDAFQQHFVERKLSLGSCGRAWGSPCAHEHACIRCSLLRPDPEALDRFIDIRDNLGARIQEAKDNGWLGEVEGLEVSLLATQDKIQRMTPLADRPEEPTYLGLPPIGSATSIGANYKGL</sequence>
<dbReference type="PANTHER" id="PTHR30349">
    <property type="entry name" value="PHAGE INTEGRASE-RELATED"/>
    <property type="match status" value="1"/>
</dbReference>
<dbReference type="RefSeq" id="WP_179666600.1">
    <property type="nucleotide sequence ID" value="NZ_JACCFP010000001.1"/>
</dbReference>
<name>A0A853BYN5_9ACTN</name>
<proteinExistence type="predicted"/>
<dbReference type="Proteomes" id="UP000530424">
    <property type="component" value="Unassembled WGS sequence"/>
</dbReference>
<dbReference type="PANTHER" id="PTHR30349:SF64">
    <property type="entry name" value="PROPHAGE INTEGRASE INTD-RELATED"/>
    <property type="match status" value="1"/>
</dbReference>
<feature type="domain" description="Tyr recombinase" evidence="3">
    <location>
        <begin position="446"/>
        <end position="656"/>
    </location>
</feature>
<evidence type="ECO:0000259" key="3">
    <source>
        <dbReference type="PROSITE" id="PS51898"/>
    </source>
</evidence>
<organism evidence="4 5">
    <name type="scientific">Nocardioides thalensis</name>
    <dbReference type="NCBI Taxonomy" id="1914755"/>
    <lineage>
        <taxon>Bacteria</taxon>
        <taxon>Bacillati</taxon>
        <taxon>Actinomycetota</taxon>
        <taxon>Actinomycetes</taxon>
        <taxon>Propionibacteriales</taxon>
        <taxon>Nocardioidaceae</taxon>
        <taxon>Nocardioides</taxon>
    </lineage>
</organism>
<feature type="region of interest" description="Disordered" evidence="2">
    <location>
        <begin position="1"/>
        <end position="32"/>
    </location>
</feature>
<dbReference type="Gene3D" id="1.10.443.10">
    <property type="entry name" value="Intergrase catalytic core"/>
    <property type="match status" value="1"/>
</dbReference>
<dbReference type="InterPro" id="IPR050090">
    <property type="entry name" value="Tyrosine_recombinase_XerCD"/>
</dbReference>
<dbReference type="InterPro" id="IPR002104">
    <property type="entry name" value="Integrase_catalytic"/>
</dbReference>
<comment type="caution">
    <text evidence="4">The sequence shown here is derived from an EMBL/GenBank/DDBJ whole genome shotgun (WGS) entry which is preliminary data.</text>
</comment>
<dbReference type="GO" id="GO:0003677">
    <property type="term" value="F:DNA binding"/>
    <property type="evidence" value="ECO:0007669"/>
    <property type="project" value="InterPro"/>
</dbReference>
<dbReference type="AlphaFoldDB" id="A0A853BYN5"/>
<dbReference type="GO" id="GO:0015074">
    <property type="term" value="P:DNA integration"/>
    <property type="evidence" value="ECO:0007669"/>
    <property type="project" value="InterPro"/>
</dbReference>
<keyword evidence="5" id="KW-1185">Reference proteome</keyword>
<feature type="region of interest" description="Disordered" evidence="2">
    <location>
        <begin position="373"/>
        <end position="396"/>
    </location>
</feature>
<accession>A0A853BYN5</accession>
<dbReference type="CDD" id="cd00397">
    <property type="entry name" value="DNA_BRE_C"/>
    <property type="match status" value="1"/>
</dbReference>
<dbReference type="InterPro" id="IPR011010">
    <property type="entry name" value="DNA_brk_join_enz"/>
</dbReference>
<feature type="compositionally biased region" description="Basic and acidic residues" evidence="2">
    <location>
        <begin position="379"/>
        <end position="396"/>
    </location>
</feature>
<dbReference type="InterPro" id="IPR013762">
    <property type="entry name" value="Integrase-like_cat_sf"/>
</dbReference>
<dbReference type="GO" id="GO:0006310">
    <property type="term" value="P:DNA recombination"/>
    <property type="evidence" value="ECO:0007669"/>
    <property type="project" value="UniProtKB-KW"/>
</dbReference>
<dbReference type="PROSITE" id="PS51898">
    <property type="entry name" value="TYR_RECOMBINASE"/>
    <property type="match status" value="1"/>
</dbReference>
<keyword evidence="1" id="KW-0233">DNA recombination</keyword>
<dbReference type="SUPFAM" id="SSF56349">
    <property type="entry name" value="DNA breaking-rejoining enzymes"/>
    <property type="match status" value="1"/>
</dbReference>
<evidence type="ECO:0000313" key="4">
    <source>
        <dbReference type="EMBL" id="NYI99956.1"/>
    </source>
</evidence>
<protein>
    <submittedName>
        <fullName evidence="4">Integrase</fullName>
    </submittedName>
</protein>
<dbReference type="Pfam" id="PF00589">
    <property type="entry name" value="Phage_integrase"/>
    <property type="match status" value="1"/>
</dbReference>
<dbReference type="EMBL" id="JACCFP010000001">
    <property type="protein sequence ID" value="NYI99956.1"/>
    <property type="molecule type" value="Genomic_DNA"/>
</dbReference>
<evidence type="ECO:0000313" key="5">
    <source>
        <dbReference type="Proteomes" id="UP000530424"/>
    </source>
</evidence>
<reference evidence="4 5" key="1">
    <citation type="submission" date="2020-07" db="EMBL/GenBank/DDBJ databases">
        <title>Sequencing the genomes of 1000 actinobacteria strains.</title>
        <authorList>
            <person name="Klenk H.-P."/>
        </authorList>
    </citation>
    <scope>NUCLEOTIDE SEQUENCE [LARGE SCALE GENOMIC DNA]</scope>
    <source>
        <strain evidence="4 5">DSM 103833</strain>
    </source>
</reference>
<evidence type="ECO:0000256" key="2">
    <source>
        <dbReference type="SAM" id="MobiDB-lite"/>
    </source>
</evidence>
<gene>
    <name evidence="4" type="ORF">HNR19_000655</name>
</gene>
<evidence type="ECO:0000256" key="1">
    <source>
        <dbReference type="ARBA" id="ARBA00023172"/>
    </source>
</evidence>